<dbReference type="Proteomes" id="UP000295252">
    <property type="component" value="Unassembled WGS sequence"/>
</dbReference>
<dbReference type="STRING" id="49390.A0A068VJT0"/>
<keyword evidence="4" id="KW-1185">Reference proteome</keyword>
<dbReference type="FunCoup" id="A0A068VJT0">
    <property type="interactions" value="412"/>
</dbReference>
<evidence type="ECO:0000256" key="1">
    <source>
        <dbReference type="SAM" id="Coils"/>
    </source>
</evidence>
<dbReference type="OrthoDB" id="1913731at2759"/>
<protein>
    <submittedName>
        <fullName evidence="3">DH200=94 genomic scaffold, scaffold_1893</fullName>
    </submittedName>
</protein>
<evidence type="ECO:0000256" key="2">
    <source>
        <dbReference type="SAM" id="MobiDB-lite"/>
    </source>
</evidence>
<dbReference type="InParanoid" id="A0A068VJT0"/>
<reference evidence="4" key="1">
    <citation type="journal article" date="2014" name="Science">
        <title>The coffee genome provides insight into the convergent evolution of caffeine biosynthesis.</title>
        <authorList>
            <person name="Denoeud F."/>
            <person name="Carretero-Paulet L."/>
            <person name="Dereeper A."/>
            <person name="Droc G."/>
            <person name="Guyot R."/>
            <person name="Pietrella M."/>
            <person name="Zheng C."/>
            <person name="Alberti A."/>
            <person name="Anthony F."/>
            <person name="Aprea G."/>
            <person name="Aury J.M."/>
            <person name="Bento P."/>
            <person name="Bernard M."/>
            <person name="Bocs S."/>
            <person name="Campa C."/>
            <person name="Cenci A."/>
            <person name="Combes M.C."/>
            <person name="Crouzillat D."/>
            <person name="Da Silva C."/>
            <person name="Daddiego L."/>
            <person name="De Bellis F."/>
            <person name="Dussert S."/>
            <person name="Garsmeur O."/>
            <person name="Gayraud T."/>
            <person name="Guignon V."/>
            <person name="Jahn K."/>
            <person name="Jamilloux V."/>
            <person name="Joet T."/>
            <person name="Labadie K."/>
            <person name="Lan T."/>
            <person name="Leclercq J."/>
            <person name="Lepelley M."/>
            <person name="Leroy T."/>
            <person name="Li L.T."/>
            <person name="Librado P."/>
            <person name="Lopez L."/>
            <person name="Munoz A."/>
            <person name="Noel B."/>
            <person name="Pallavicini A."/>
            <person name="Perrotta G."/>
            <person name="Poncet V."/>
            <person name="Pot D."/>
            <person name="Priyono X."/>
            <person name="Rigoreau M."/>
            <person name="Rouard M."/>
            <person name="Rozas J."/>
            <person name="Tranchant-Dubreuil C."/>
            <person name="VanBuren R."/>
            <person name="Zhang Q."/>
            <person name="Andrade A.C."/>
            <person name="Argout X."/>
            <person name="Bertrand B."/>
            <person name="de Kochko A."/>
            <person name="Graziosi G."/>
            <person name="Henry R.J."/>
            <person name="Jayarama X."/>
            <person name="Ming R."/>
            <person name="Nagai C."/>
            <person name="Rounsley S."/>
            <person name="Sankoff D."/>
            <person name="Giuliano G."/>
            <person name="Albert V.A."/>
            <person name="Wincker P."/>
            <person name="Lashermes P."/>
        </authorList>
    </citation>
    <scope>NUCLEOTIDE SEQUENCE [LARGE SCALE GENOMIC DNA]</scope>
    <source>
        <strain evidence="4">cv. DH200-94</strain>
    </source>
</reference>
<feature type="coiled-coil region" evidence="1">
    <location>
        <begin position="81"/>
        <end position="150"/>
    </location>
</feature>
<sequence length="331" mass="38013">MDLSQETEDFLRESVEYTLSLPVSTQTLQSKLRAAEEAQYHLRNQYLLLQSKLREKDEIIERARAEATLNAQALKKFVEENQKLAMECANLLGQCKRWERECSLYDHDREALMDFGNEADERAKEAEVRVHELEDEVKTLSEELQSYKYQYDEQLVGTSGEAAATEQMLLESLLASALGKDNVMSTAHSFLEANRGVDVFERMLSLWNSLRPSTQKVLALVAELTSLEKHKEHLRVNLDRAEEEVKVLFEENNILDEENKKLMRQLHRERNLHGSGGKHSGSVSSKGNKRKSSPKMCSQVEKKIDFGDADSLRQPLSPLQQYSPESRMHKK</sequence>
<organism evidence="3 4">
    <name type="scientific">Coffea canephora</name>
    <name type="common">Robusta coffee</name>
    <dbReference type="NCBI Taxonomy" id="49390"/>
    <lineage>
        <taxon>Eukaryota</taxon>
        <taxon>Viridiplantae</taxon>
        <taxon>Streptophyta</taxon>
        <taxon>Embryophyta</taxon>
        <taxon>Tracheophyta</taxon>
        <taxon>Spermatophyta</taxon>
        <taxon>Magnoliopsida</taxon>
        <taxon>eudicotyledons</taxon>
        <taxon>Gunneridae</taxon>
        <taxon>Pentapetalae</taxon>
        <taxon>asterids</taxon>
        <taxon>lamiids</taxon>
        <taxon>Gentianales</taxon>
        <taxon>Rubiaceae</taxon>
        <taxon>Ixoroideae</taxon>
        <taxon>Gardenieae complex</taxon>
        <taxon>Bertiereae - Coffeeae clade</taxon>
        <taxon>Coffeeae</taxon>
        <taxon>Coffea</taxon>
    </lineage>
</organism>
<keyword evidence="1" id="KW-0175">Coiled coil</keyword>
<dbReference type="PANTHER" id="PTHR35689:SF1">
    <property type="entry name" value="EARLY ENDOSOME ANTIGEN"/>
    <property type="match status" value="1"/>
</dbReference>
<name>A0A068VJT0_COFCA</name>
<dbReference type="Gramene" id="CDP20862">
    <property type="protein sequence ID" value="CDP20862"/>
    <property type="gene ID" value="GSCOC_T00007436001"/>
</dbReference>
<gene>
    <name evidence="3" type="ORF">GSCOC_T00007436001</name>
</gene>
<dbReference type="PANTHER" id="PTHR35689">
    <property type="entry name" value="EARLY ENDOSOME ANTIGEN"/>
    <property type="match status" value="1"/>
</dbReference>
<accession>A0A068VJT0</accession>
<dbReference type="OMA" id="MWNSLRP"/>
<evidence type="ECO:0000313" key="4">
    <source>
        <dbReference type="Proteomes" id="UP000295252"/>
    </source>
</evidence>
<dbReference type="AlphaFoldDB" id="A0A068VJT0"/>
<proteinExistence type="predicted"/>
<evidence type="ECO:0000313" key="3">
    <source>
        <dbReference type="EMBL" id="CDP20862.1"/>
    </source>
</evidence>
<dbReference type="PhylomeDB" id="A0A068VJT0"/>
<dbReference type="EMBL" id="HG740977">
    <property type="protein sequence ID" value="CDP20862.1"/>
    <property type="molecule type" value="Genomic_DNA"/>
</dbReference>
<feature type="region of interest" description="Disordered" evidence="2">
    <location>
        <begin position="270"/>
        <end position="331"/>
    </location>
</feature>